<proteinExistence type="predicted"/>
<name>A0A7J9RY49_SULOH</name>
<dbReference type="GeneID" id="77101404"/>
<evidence type="ECO:0000313" key="1">
    <source>
        <dbReference type="EMBL" id="MBB5255040.1"/>
    </source>
</evidence>
<accession>A0A7J9RY49</accession>
<organism evidence="1 2">
    <name type="scientific">Sulfurisphaera ohwakuensis</name>
    <dbReference type="NCBI Taxonomy" id="69656"/>
    <lineage>
        <taxon>Archaea</taxon>
        <taxon>Thermoproteota</taxon>
        <taxon>Thermoprotei</taxon>
        <taxon>Sulfolobales</taxon>
        <taxon>Sulfolobaceae</taxon>
        <taxon>Sulfurisphaera</taxon>
    </lineage>
</organism>
<evidence type="ECO:0000313" key="2">
    <source>
        <dbReference type="Proteomes" id="UP000582213"/>
    </source>
</evidence>
<dbReference type="AlphaFoldDB" id="A0A7J9RY49"/>
<dbReference type="RefSeq" id="WP_260311240.1">
    <property type="nucleotide sequence ID" value="NZ_CP045484.1"/>
</dbReference>
<comment type="caution">
    <text evidence="1">The sequence shown here is derived from an EMBL/GenBank/DDBJ whole genome shotgun (WGS) entry which is preliminary data.</text>
</comment>
<dbReference type="EMBL" id="JACHFY010000038">
    <property type="protein sequence ID" value="MBB5255040.1"/>
    <property type="molecule type" value="Genomic_DNA"/>
</dbReference>
<reference evidence="1 2" key="1">
    <citation type="submission" date="2020-08" db="EMBL/GenBank/DDBJ databases">
        <title>Genomic Encyclopedia of Type Strains, Phase IV (KMG-IV): sequencing the most valuable type-strain genomes for metagenomic binning, comparative biology and taxonomic classification.</title>
        <authorList>
            <person name="Goeker M."/>
        </authorList>
    </citation>
    <scope>NUCLEOTIDE SEQUENCE [LARGE SCALE GENOMIC DNA]</scope>
    <source>
        <strain evidence="1 2">DSM 12421</strain>
    </source>
</reference>
<protein>
    <submittedName>
        <fullName evidence="1">Uncharacterized protein</fullName>
    </submittedName>
</protein>
<gene>
    <name evidence="1" type="ORF">HNQ62_002815</name>
</gene>
<dbReference type="Proteomes" id="UP000582213">
    <property type="component" value="Unassembled WGS sequence"/>
</dbReference>
<sequence>MNLIDFTIIPINNLSIKKIVDDNDEKETDLLVKIMLNRLGIVI</sequence>